<dbReference type="GeneID" id="77809019"/>
<dbReference type="EMBL" id="CP110424">
    <property type="protein sequence ID" value="WAQ83810.1"/>
    <property type="molecule type" value="Genomic_DNA"/>
</dbReference>
<protein>
    <submittedName>
        <fullName evidence="1">Uncharacterized protein</fullName>
    </submittedName>
</protein>
<evidence type="ECO:0000313" key="1">
    <source>
        <dbReference type="EMBL" id="WAQ83810.1"/>
    </source>
</evidence>
<accession>A0ABY7CJ19</accession>
<evidence type="ECO:0000313" key="2">
    <source>
        <dbReference type="Proteomes" id="UP001164743"/>
    </source>
</evidence>
<dbReference type="RefSeq" id="XP_053019365.1">
    <property type="nucleotide sequence ID" value="XM_053168124.1"/>
</dbReference>
<name>A0ABY7CJ19_9BASI</name>
<keyword evidence="2" id="KW-1185">Reference proteome</keyword>
<dbReference type="Proteomes" id="UP001164743">
    <property type="component" value="Chromosome 4A"/>
</dbReference>
<sequence length="65" mass="6944">MCPLAETVFPGEEVRGPCAFLPRASLARRAPWEAARTLAMLAEDGGSTPSVSASRGTCFPWRIPP</sequence>
<proteinExistence type="predicted"/>
<organism evidence="1 2">
    <name type="scientific">Puccinia triticina</name>
    <dbReference type="NCBI Taxonomy" id="208348"/>
    <lineage>
        <taxon>Eukaryota</taxon>
        <taxon>Fungi</taxon>
        <taxon>Dikarya</taxon>
        <taxon>Basidiomycota</taxon>
        <taxon>Pucciniomycotina</taxon>
        <taxon>Pucciniomycetes</taxon>
        <taxon>Pucciniales</taxon>
        <taxon>Pucciniaceae</taxon>
        <taxon>Puccinia</taxon>
    </lineage>
</organism>
<gene>
    <name evidence="1" type="ORF">PtA15_4A259</name>
</gene>
<reference evidence="1" key="1">
    <citation type="submission" date="2022-10" db="EMBL/GenBank/DDBJ databases">
        <title>Puccinia triticina Genome sequencing and assembly.</title>
        <authorList>
            <person name="Li C."/>
        </authorList>
    </citation>
    <scope>NUCLEOTIDE SEQUENCE</scope>
    <source>
        <strain evidence="1">Pt15</strain>
    </source>
</reference>